<evidence type="ECO:0000313" key="9">
    <source>
        <dbReference type="Proteomes" id="UP000184222"/>
    </source>
</evidence>
<dbReference type="SUPFAM" id="SSF75005">
    <property type="entry name" value="Arabinanase/levansucrase/invertase"/>
    <property type="match status" value="1"/>
</dbReference>
<dbReference type="KEGG" id="frx:F7310_00245"/>
<dbReference type="InterPro" id="IPR013320">
    <property type="entry name" value="ConA-like_dom_sf"/>
</dbReference>
<dbReference type="InterPro" id="IPR051214">
    <property type="entry name" value="GH32_Enzymes"/>
</dbReference>
<dbReference type="OrthoDB" id="9801455at2"/>
<dbReference type="EC" id="3.2.1.26" evidence="2"/>
<dbReference type="Proteomes" id="UP000184222">
    <property type="component" value="Chromosome"/>
</dbReference>
<organism evidence="8 9">
    <name type="scientific">Francisella uliginis</name>
    <dbReference type="NCBI Taxonomy" id="573570"/>
    <lineage>
        <taxon>Bacteria</taxon>
        <taxon>Pseudomonadati</taxon>
        <taxon>Pseudomonadota</taxon>
        <taxon>Gammaproteobacteria</taxon>
        <taxon>Thiotrichales</taxon>
        <taxon>Francisellaceae</taxon>
        <taxon>Francisella</taxon>
    </lineage>
</organism>
<dbReference type="RefSeq" id="WP_072711077.1">
    <property type="nucleotide sequence ID" value="NZ_CP016796.1"/>
</dbReference>
<feature type="domain" description="Glycosyl hydrolase family 32 C-terminal" evidence="7">
    <location>
        <begin position="451"/>
        <end position="539"/>
    </location>
</feature>
<accession>A0A1L4BPW7</accession>
<dbReference type="Pfam" id="PF00251">
    <property type="entry name" value="Glyco_hydro_32N"/>
    <property type="match status" value="1"/>
</dbReference>
<protein>
    <recommendedName>
        <fullName evidence="2">beta-fructofuranosidase</fullName>
        <ecNumber evidence="2">3.2.1.26</ecNumber>
    </recommendedName>
</protein>
<dbReference type="STRING" id="573570.F7310_00245"/>
<keyword evidence="3 5" id="KW-0378">Hydrolase</keyword>
<dbReference type="Gene3D" id="2.115.10.20">
    <property type="entry name" value="Glycosyl hydrolase domain, family 43"/>
    <property type="match status" value="1"/>
</dbReference>
<dbReference type="GO" id="GO:0004564">
    <property type="term" value="F:beta-fructofuranosidase activity"/>
    <property type="evidence" value="ECO:0007669"/>
    <property type="project" value="UniProtKB-EC"/>
</dbReference>
<proteinExistence type="inferred from homology"/>
<dbReference type="Gene3D" id="2.60.120.560">
    <property type="entry name" value="Exo-inulinase, domain 1"/>
    <property type="match status" value="1"/>
</dbReference>
<dbReference type="SMART" id="SM00640">
    <property type="entry name" value="Glyco_32"/>
    <property type="match status" value="1"/>
</dbReference>
<keyword evidence="4 5" id="KW-0326">Glycosidase</keyword>
<dbReference type="EMBL" id="CP016796">
    <property type="protein sequence ID" value="API85876.1"/>
    <property type="molecule type" value="Genomic_DNA"/>
</dbReference>
<evidence type="ECO:0000256" key="5">
    <source>
        <dbReference type="RuleBase" id="RU362110"/>
    </source>
</evidence>
<dbReference type="InterPro" id="IPR001362">
    <property type="entry name" value="Glyco_hydro_32"/>
</dbReference>
<dbReference type="PANTHER" id="PTHR43101:SF1">
    <property type="entry name" value="BETA-FRUCTOSIDASE"/>
    <property type="match status" value="1"/>
</dbReference>
<evidence type="ECO:0000256" key="1">
    <source>
        <dbReference type="ARBA" id="ARBA00009902"/>
    </source>
</evidence>
<evidence type="ECO:0000259" key="7">
    <source>
        <dbReference type="Pfam" id="PF08244"/>
    </source>
</evidence>
<comment type="similarity">
    <text evidence="1 5">Belongs to the glycosyl hydrolase 32 family.</text>
</comment>
<dbReference type="InterPro" id="IPR013189">
    <property type="entry name" value="Glyco_hydro_32_C"/>
</dbReference>
<dbReference type="InterPro" id="IPR013148">
    <property type="entry name" value="Glyco_hydro_32_N"/>
</dbReference>
<keyword evidence="9" id="KW-1185">Reference proteome</keyword>
<gene>
    <name evidence="8" type="ORF">F7310_00245</name>
</gene>
<dbReference type="GO" id="GO:0005975">
    <property type="term" value="P:carbohydrate metabolic process"/>
    <property type="evidence" value="ECO:0007669"/>
    <property type="project" value="InterPro"/>
</dbReference>
<dbReference type="PANTHER" id="PTHR43101">
    <property type="entry name" value="BETA-FRUCTOSIDASE"/>
    <property type="match status" value="1"/>
</dbReference>
<name>A0A1L4BPW7_9GAMM</name>
<evidence type="ECO:0000256" key="4">
    <source>
        <dbReference type="ARBA" id="ARBA00023295"/>
    </source>
</evidence>
<dbReference type="CDD" id="cd18625">
    <property type="entry name" value="GH32_BfrA-like"/>
    <property type="match status" value="1"/>
</dbReference>
<evidence type="ECO:0000259" key="6">
    <source>
        <dbReference type="Pfam" id="PF00251"/>
    </source>
</evidence>
<reference evidence="8 9" key="1">
    <citation type="journal article" date="2016" name="Appl. Environ. Microbiol.">
        <title>Whole genome relationships among Francisella bacteria of diverse origin define new species and provide specific regions for detection.</title>
        <authorList>
            <person name="Challacombe J.F."/>
            <person name="Petersen J.M."/>
            <person name="Gallegos-Graves V."/>
            <person name="Hodge D."/>
            <person name="Pillai S."/>
            <person name="Kuske C.R."/>
        </authorList>
    </citation>
    <scope>NUCLEOTIDE SEQUENCE [LARGE SCALE GENOMIC DNA]</scope>
    <source>
        <strain evidence="9">TX07-7310</strain>
    </source>
</reference>
<evidence type="ECO:0000313" key="8">
    <source>
        <dbReference type="EMBL" id="API85876.1"/>
    </source>
</evidence>
<sequence>MVINKLDENSFNIYVENDSVISFDYNTSHHGQLKLYNKDTIVECHPIQATNLKTKYYHVEWLLESHKEYILKIVCDTQSLNIENGWVYDDSLLEHGGVYFSLKYGQFQSHHSHNNSNLKDTERLQYHFTAKNAWINDPNGLVYFKGKYHMFYQHYPYGKHTAMLHWGHAVSEDMVHWHHLPIAIYPQNDLDDRYIGGAFSGSAMVVDDELFLIYTEHFEDLENSPDIFIEKQNLIKSKDGIHFSKPETIVNRKPDFCSYDFRDPKVWFDKNFNCYYMVIGTYANNYPSVALYRSDDAKSWHYHSILFQEKTISGRTLECPDLFYLDGKYVLVLSIFTTKNKKDFDYQSFYYIGNFDGKYFSAKTPPTYIDSAKEFYAPQTFEANGNRYAIGWMNCWEDHKNRANEDSAGAMSLMRQLNVDNDKLISYPVNAYKNLRVQRLQSGNFNESISLPANLIELNLEFNSNNTWQLNLLENNHKSVIDICYQNNQISVKNSLNQVMNEAFIKDIHSENISVDIFLDTTSIELFVNKGQESITMRFEHLSDIKNTMKINASDQNNLTIKLYELNSIWQ</sequence>
<dbReference type="AlphaFoldDB" id="A0A1L4BPW7"/>
<evidence type="ECO:0000256" key="2">
    <source>
        <dbReference type="ARBA" id="ARBA00012758"/>
    </source>
</evidence>
<dbReference type="Pfam" id="PF08244">
    <property type="entry name" value="Glyco_hydro_32C"/>
    <property type="match status" value="1"/>
</dbReference>
<feature type="domain" description="Glycosyl hydrolase family 32 N-terminal" evidence="6">
    <location>
        <begin position="127"/>
        <end position="428"/>
    </location>
</feature>
<dbReference type="InterPro" id="IPR023296">
    <property type="entry name" value="Glyco_hydro_beta-prop_sf"/>
</dbReference>
<dbReference type="SUPFAM" id="SSF49899">
    <property type="entry name" value="Concanavalin A-like lectins/glucanases"/>
    <property type="match status" value="1"/>
</dbReference>
<evidence type="ECO:0000256" key="3">
    <source>
        <dbReference type="ARBA" id="ARBA00022801"/>
    </source>
</evidence>